<gene>
    <name evidence="1" type="ORF">RHMOL_Rhmol10G0101900</name>
</gene>
<dbReference type="Proteomes" id="UP001062846">
    <property type="component" value="Chromosome 10"/>
</dbReference>
<protein>
    <submittedName>
        <fullName evidence="1">Uncharacterized protein</fullName>
    </submittedName>
</protein>
<dbReference type="EMBL" id="CM046397">
    <property type="protein sequence ID" value="KAI8534583.1"/>
    <property type="molecule type" value="Genomic_DNA"/>
</dbReference>
<sequence>MADPKYAYPYPAQGHPYPAQVWRLCVAVASLMSVAVTLPSSSSADPFLWWCLPLVFSFYVNFPLLRFP</sequence>
<organism evidence="1 2">
    <name type="scientific">Rhododendron molle</name>
    <name type="common">Chinese azalea</name>
    <name type="synonym">Azalea mollis</name>
    <dbReference type="NCBI Taxonomy" id="49168"/>
    <lineage>
        <taxon>Eukaryota</taxon>
        <taxon>Viridiplantae</taxon>
        <taxon>Streptophyta</taxon>
        <taxon>Embryophyta</taxon>
        <taxon>Tracheophyta</taxon>
        <taxon>Spermatophyta</taxon>
        <taxon>Magnoliopsida</taxon>
        <taxon>eudicotyledons</taxon>
        <taxon>Gunneridae</taxon>
        <taxon>Pentapetalae</taxon>
        <taxon>asterids</taxon>
        <taxon>Ericales</taxon>
        <taxon>Ericaceae</taxon>
        <taxon>Ericoideae</taxon>
        <taxon>Rhodoreae</taxon>
        <taxon>Rhododendron</taxon>
    </lineage>
</organism>
<comment type="caution">
    <text evidence="1">The sequence shown here is derived from an EMBL/GenBank/DDBJ whole genome shotgun (WGS) entry which is preliminary data.</text>
</comment>
<evidence type="ECO:0000313" key="2">
    <source>
        <dbReference type="Proteomes" id="UP001062846"/>
    </source>
</evidence>
<evidence type="ECO:0000313" key="1">
    <source>
        <dbReference type="EMBL" id="KAI8534583.1"/>
    </source>
</evidence>
<accession>A0ACC0M2K5</accession>
<keyword evidence="2" id="KW-1185">Reference proteome</keyword>
<proteinExistence type="predicted"/>
<reference evidence="1" key="1">
    <citation type="submission" date="2022-02" db="EMBL/GenBank/DDBJ databases">
        <title>Plant Genome Project.</title>
        <authorList>
            <person name="Zhang R.-G."/>
        </authorList>
    </citation>
    <scope>NUCLEOTIDE SEQUENCE</scope>
    <source>
        <strain evidence="1">AT1</strain>
    </source>
</reference>
<name>A0ACC0M2K5_RHOML</name>